<dbReference type="InterPro" id="IPR013320">
    <property type="entry name" value="ConA-like_dom_sf"/>
</dbReference>
<dbReference type="Pfam" id="PF13385">
    <property type="entry name" value="Laminin_G_3"/>
    <property type="match status" value="1"/>
</dbReference>
<protein>
    <submittedName>
        <fullName evidence="1">192_t:CDS:1</fullName>
    </submittedName>
</protein>
<dbReference type="SUPFAM" id="SSF49899">
    <property type="entry name" value="Concanavalin A-like lectins/glucanases"/>
    <property type="match status" value="1"/>
</dbReference>
<dbReference type="Gene3D" id="2.60.120.200">
    <property type="match status" value="1"/>
</dbReference>
<sequence>KQEQRTYRELITEPIIFTPEYSRIISHAELPVVNNELSITLKIYLESHGPGPGWDSVFYKSSTPVFWLKPNDSTPSPHFAITGNNIGFDMNGYEFLLNRWYHITYTLSNIDKRVNFYIDGEWVRSFSITNIPDQSIIFNDSPLYIGRHYSWNGFTGQI</sequence>
<name>A0ABN7XDK9_GIGMA</name>
<organism evidence="1 2">
    <name type="scientific">Gigaspora margarita</name>
    <dbReference type="NCBI Taxonomy" id="4874"/>
    <lineage>
        <taxon>Eukaryota</taxon>
        <taxon>Fungi</taxon>
        <taxon>Fungi incertae sedis</taxon>
        <taxon>Mucoromycota</taxon>
        <taxon>Glomeromycotina</taxon>
        <taxon>Glomeromycetes</taxon>
        <taxon>Diversisporales</taxon>
        <taxon>Gigasporaceae</taxon>
        <taxon>Gigaspora</taxon>
    </lineage>
</organism>
<feature type="non-terminal residue" evidence="1">
    <location>
        <position position="1"/>
    </location>
</feature>
<feature type="non-terminal residue" evidence="1">
    <location>
        <position position="158"/>
    </location>
</feature>
<dbReference type="EMBL" id="CAJVQB010116986">
    <property type="protein sequence ID" value="CAG8852865.1"/>
    <property type="molecule type" value="Genomic_DNA"/>
</dbReference>
<evidence type="ECO:0000313" key="1">
    <source>
        <dbReference type="EMBL" id="CAG8852865.1"/>
    </source>
</evidence>
<keyword evidence="2" id="KW-1185">Reference proteome</keyword>
<comment type="caution">
    <text evidence="1">The sequence shown here is derived from an EMBL/GenBank/DDBJ whole genome shotgun (WGS) entry which is preliminary data.</text>
</comment>
<evidence type="ECO:0000313" key="2">
    <source>
        <dbReference type="Proteomes" id="UP000789901"/>
    </source>
</evidence>
<gene>
    <name evidence="1" type="ORF">GMARGA_LOCUS41686</name>
</gene>
<accession>A0ABN7XDK9</accession>
<dbReference type="Proteomes" id="UP000789901">
    <property type="component" value="Unassembled WGS sequence"/>
</dbReference>
<proteinExistence type="predicted"/>
<reference evidence="1 2" key="1">
    <citation type="submission" date="2021-06" db="EMBL/GenBank/DDBJ databases">
        <authorList>
            <person name="Kallberg Y."/>
            <person name="Tangrot J."/>
            <person name="Rosling A."/>
        </authorList>
    </citation>
    <scope>NUCLEOTIDE SEQUENCE [LARGE SCALE GENOMIC DNA]</scope>
    <source>
        <strain evidence="1 2">120-4 pot B 10/14</strain>
    </source>
</reference>